<dbReference type="Pfam" id="PF00905">
    <property type="entry name" value="Transpeptidase"/>
    <property type="match status" value="1"/>
</dbReference>
<dbReference type="GO" id="GO:0071972">
    <property type="term" value="F:peptidoglycan L,D-transpeptidase activity"/>
    <property type="evidence" value="ECO:0007669"/>
    <property type="project" value="TreeGrafter"/>
</dbReference>
<dbReference type="GO" id="GO:0009002">
    <property type="term" value="F:serine-type D-Ala-D-Ala carboxypeptidase activity"/>
    <property type="evidence" value="ECO:0007669"/>
    <property type="project" value="UniProtKB-UniRule"/>
</dbReference>
<feature type="domain" description="Penicillin-binding protein transpeptidase" evidence="15">
    <location>
        <begin position="265"/>
        <end position="603"/>
    </location>
</feature>
<dbReference type="EMBL" id="RAQO01000013">
    <property type="protein sequence ID" value="RKF12827.1"/>
    <property type="molecule type" value="Genomic_DNA"/>
</dbReference>
<evidence type="ECO:0000256" key="7">
    <source>
        <dbReference type="ARBA" id="ARBA00022692"/>
    </source>
</evidence>
<evidence type="ECO:0000256" key="10">
    <source>
        <dbReference type="ARBA" id="ARBA00022984"/>
    </source>
</evidence>
<dbReference type="PANTHER" id="PTHR30627">
    <property type="entry name" value="PEPTIDOGLYCAN D,D-TRANSPEPTIDASE"/>
    <property type="match status" value="1"/>
</dbReference>
<evidence type="ECO:0000256" key="5">
    <source>
        <dbReference type="ARBA" id="ARBA00022645"/>
    </source>
</evidence>
<dbReference type="InterPro" id="IPR036138">
    <property type="entry name" value="PBP_dimer_sf"/>
</dbReference>
<comment type="caution">
    <text evidence="17">The sequence shown here is derived from an EMBL/GenBank/DDBJ whole genome shotgun (WGS) entry which is preliminary data.</text>
</comment>
<keyword evidence="12 14" id="KW-0472">Membrane</keyword>
<dbReference type="AlphaFoldDB" id="A0A420E5M0"/>
<dbReference type="GO" id="GO:0008658">
    <property type="term" value="F:penicillin binding"/>
    <property type="evidence" value="ECO:0007669"/>
    <property type="project" value="UniProtKB-UniRule"/>
</dbReference>
<dbReference type="SUPFAM" id="SSF56519">
    <property type="entry name" value="Penicillin binding protein dimerisation domain"/>
    <property type="match status" value="1"/>
</dbReference>
<evidence type="ECO:0000256" key="12">
    <source>
        <dbReference type="ARBA" id="ARBA00023136"/>
    </source>
</evidence>
<dbReference type="EC" id="3.4.16.4" evidence="14"/>
<comment type="similarity">
    <text evidence="14">Belongs to the transpeptidase family. MrdA subfamily.</text>
</comment>
<proteinExistence type="inferred from homology"/>
<keyword evidence="13 14" id="KW-0961">Cell wall biogenesis/degradation</keyword>
<keyword evidence="8 14" id="KW-0378">Hydrolase</keyword>
<evidence type="ECO:0000256" key="9">
    <source>
        <dbReference type="ARBA" id="ARBA00022960"/>
    </source>
</evidence>
<name>A0A420E5M0_9ALTE</name>
<dbReference type="InterPro" id="IPR017790">
    <property type="entry name" value="Penicillin-binding_protein_2"/>
</dbReference>
<evidence type="ECO:0000256" key="11">
    <source>
        <dbReference type="ARBA" id="ARBA00022989"/>
    </source>
</evidence>
<dbReference type="InterPro" id="IPR005311">
    <property type="entry name" value="PBP_dimer"/>
</dbReference>
<dbReference type="GO" id="GO:0008360">
    <property type="term" value="P:regulation of cell shape"/>
    <property type="evidence" value="ECO:0007669"/>
    <property type="project" value="UniProtKB-KW"/>
</dbReference>
<dbReference type="Gene3D" id="3.30.1390.30">
    <property type="entry name" value="Penicillin-binding protein 2a, domain 3"/>
    <property type="match status" value="1"/>
</dbReference>
<dbReference type="InterPro" id="IPR012338">
    <property type="entry name" value="Beta-lactam/transpept-like"/>
</dbReference>
<evidence type="ECO:0000256" key="8">
    <source>
        <dbReference type="ARBA" id="ARBA00022801"/>
    </source>
</evidence>
<comment type="caution">
    <text evidence="14">Lacks conserved residue(s) required for the propagation of feature annotation.</text>
</comment>
<keyword evidence="4 14" id="KW-0997">Cell inner membrane</keyword>
<evidence type="ECO:0000256" key="14">
    <source>
        <dbReference type="HAMAP-Rule" id="MF_02081"/>
    </source>
</evidence>
<dbReference type="InterPro" id="IPR001460">
    <property type="entry name" value="PCN-bd_Tpept"/>
</dbReference>
<dbReference type="Gene3D" id="3.90.1310.10">
    <property type="entry name" value="Penicillin-binding protein 2a (Domain 2)"/>
    <property type="match status" value="1"/>
</dbReference>
<evidence type="ECO:0000256" key="2">
    <source>
        <dbReference type="ARBA" id="ARBA00004236"/>
    </source>
</evidence>
<dbReference type="NCBIfam" id="TIGR03423">
    <property type="entry name" value="pbp2_mrdA"/>
    <property type="match status" value="1"/>
</dbReference>
<comment type="function">
    <text evidence="14">Catalyzes cross-linking of the peptidoglycan cell wall.</text>
</comment>
<reference evidence="17 18" key="1">
    <citation type="submission" date="2018-09" db="EMBL/GenBank/DDBJ databases">
        <authorList>
            <person name="Wang Z."/>
        </authorList>
    </citation>
    <scope>NUCLEOTIDE SEQUENCE [LARGE SCALE GENOMIC DNA]</scope>
    <source>
        <strain evidence="17 18">ALS 81</strain>
    </source>
</reference>
<evidence type="ECO:0000259" key="16">
    <source>
        <dbReference type="Pfam" id="PF03717"/>
    </source>
</evidence>
<dbReference type="Pfam" id="PF03717">
    <property type="entry name" value="PBP_dimer"/>
    <property type="match status" value="1"/>
</dbReference>
<dbReference type="GO" id="GO:0071555">
    <property type="term" value="P:cell wall organization"/>
    <property type="evidence" value="ECO:0007669"/>
    <property type="project" value="UniProtKB-KW"/>
</dbReference>
<keyword evidence="7 14" id="KW-0812">Transmembrane</keyword>
<dbReference type="OrthoDB" id="9766847at2"/>
<dbReference type="GO" id="GO:0006508">
    <property type="term" value="P:proteolysis"/>
    <property type="evidence" value="ECO:0007669"/>
    <property type="project" value="UniProtKB-KW"/>
</dbReference>
<keyword evidence="10 14" id="KW-0573">Peptidoglycan synthesis</keyword>
<protein>
    <recommendedName>
        <fullName evidence="14">Peptidoglycan D,D-transpeptidase MrdA</fullName>
        <ecNumber evidence="14">3.4.16.4</ecNumber>
    </recommendedName>
    <alternativeName>
        <fullName evidence="14">Penicillin-binding protein 2</fullName>
        <shortName evidence="14">PBP-2</shortName>
    </alternativeName>
</protein>
<evidence type="ECO:0000256" key="3">
    <source>
        <dbReference type="ARBA" id="ARBA00022475"/>
    </source>
</evidence>
<dbReference type="UniPathway" id="UPA00219"/>
<keyword evidence="18" id="KW-1185">Reference proteome</keyword>
<keyword evidence="5 14" id="KW-0121">Carboxypeptidase</keyword>
<evidence type="ECO:0000256" key="13">
    <source>
        <dbReference type="ARBA" id="ARBA00023316"/>
    </source>
</evidence>
<comment type="pathway">
    <text evidence="14">Cell wall biogenesis; peptidoglycan biosynthesis.</text>
</comment>
<keyword evidence="6 14" id="KW-0645">Protease</keyword>
<dbReference type="FunFam" id="3.90.1310.10:FF:000001">
    <property type="entry name" value="Peptidoglycan D,D-transpeptidase MrdA"/>
    <property type="match status" value="1"/>
</dbReference>
<gene>
    <name evidence="14 17" type="primary">mrdA</name>
    <name evidence="17" type="ORF">DBZ36_20015</name>
</gene>
<keyword evidence="3 14" id="KW-1003">Cell membrane</keyword>
<dbReference type="InterPro" id="IPR050515">
    <property type="entry name" value="Beta-lactam/transpept"/>
</dbReference>
<dbReference type="Proteomes" id="UP000286482">
    <property type="component" value="Unassembled WGS sequence"/>
</dbReference>
<evidence type="ECO:0000259" key="15">
    <source>
        <dbReference type="Pfam" id="PF00905"/>
    </source>
</evidence>
<evidence type="ECO:0000256" key="6">
    <source>
        <dbReference type="ARBA" id="ARBA00022670"/>
    </source>
</evidence>
<dbReference type="GO" id="GO:0005886">
    <property type="term" value="C:plasma membrane"/>
    <property type="evidence" value="ECO:0007669"/>
    <property type="project" value="UniProtKB-SubCell"/>
</dbReference>
<evidence type="ECO:0000256" key="1">
    <source>
        <dbReference type="ARBA" id="ARBA00004167"/>
    </source>
</evidence>
<dbReference type="HAMAP" id="MF_02081">
    <property type="entry name" value="MrdA_transpept"/>
    <property type="match status" value="1"/>
</dbReference>
<organism evidence="17 18">
    <name type="scientific">Alginatibacterium sediminis</name>
    <dbReference type="NCBI Taxonomy" id="2164068"/>
    <lineage>
        <taxon>Bacteria</taxon>
        <taxon>Pseudomonadati</taxon>
        <taxon>Pseudomonadota</taxon>
        <taxon>Gammaproteobacteria</taxon>
        <taxon>Alteromonadales</taxon>
        <taxon>Alteromonadaceae</taxon>
        <taxon>Alginatibacterium</taxon>
    </lineage>
</organism>
<sequence length="626" mass="70994">MRDHSSESNLFKRRAFVCFVGVIALLCLLLANMYYLQLQNFETYNTRSNDNRISIVPIAPPRGLIYDRNGVLLAENRPTFSIEIIPERVDDIDVMLKELGSLITLSETDISSFNTRHKQSRRFKPITLKDRLSEREVAIFSVNQHRFKGAQIESNLSRYYPYGEAITHALGYVARINTKDVERLTKDEKITNYAATKTIGKQGIERYYEDLLHGEAGYQEVEVNNRGRIIRTLRVKPPVPGHDLYLNIDINLQLQAHSILEGRRGSIVLIDPETSGILALVSSPSYDPNQFVSGISNTNYSALLNSRDRPLINRASQGTYPPASTIKPLMAVMGLELDKIDEEEQIFDPGFFQIPNTKRRFRDWKRWGHGWVDVTKAIEQSVDTFFYKLAYDVGIDNIHNYMNKFGFGRYTGIDIHEETKANMPSREWKRERHRQPWWQGDTISVGIGQGYWTATPLQLAQATNILVNKGRVIDPKIVHAIDDGNQTVALPLLEHDSIEVRDQRHWEIALNGMYGVVNRSNGTARRAFVGTPYVSAGKSGTAQVIAIADDAEYDADAIDERHRDNAMFIAFAPYDKPKIVASIVVENAGGGSSNGGPIARELFDSFMSRQDFNDVLNRYDLVDENE</sequence>
<dbReference type="Gene3D" id="3.40.710.10">
    <property type="entry name" value="DD-peptidase/beta-lactamase superfamily"/>
    <property type="match status" value="1"/>
</dbReference>
<evidence type="ECO:0000313" key="17">
    <source>
        <dbReference type="EMBL" id="RKF12827.1"/>
    </source>
</evidence>
<keyword evidence="9 14" id="KW-0133">Cell shape</keyword>
<comment type="subcellular location">
    <subcellularLocation>
        <location evidence="14">Cell inner membrane</location>
        <topology evidence="14">Single-pass membrane protein</topology>
    </subcellularLocation>
    <subcellularLocation>
        <location evidence="2">Cell membrane</location>
    </subcellularLocation>
    <subcellularLocation>
        <location evidence="1">Membrane</location>
        <topology evidence="1">Single-pass membrane protein</topology>
    </subcellularLocation>
</comment>
<evidence type="ECO:0000313" key="18">
    <source>
        <dbReference type="Proteomes" id="UP000286482"/>
    </source>
</evidence>
<dbReference type="GO" id="GO:0009252">
    <property type="term" value="P:peptidoglycan biosynthetic process"/>
    <property type="evidence" value="ECO:0007669"/>
    <property type="project" value="UniProtKB-UniRule"/>
</dbReference>
<feature type="active site" description="Acyl-ester intermediate" evidence="14">
    <location>
        <position position="324"/>
    </location>
</feature>
<comment type="catalytic activity">
    <reaction evidence="14">
        <text>Preferential cleavage: (Ac)2-L-Lys-D-Ala-|-D-Ala. Also transpeptidation of peptidyl-alanyl moieties that are N-acyl substituents of D-alanine.</text>
        <dbReference type="EC" id="3.4.16.4"/>
    </reaction>
</comment>
<dbReference type="SUPFAM" id="SSF56601">
    <property type="entry name" value="beta-lactamase/transpeptidase-like"/>
    <property type="match status" value="1"/>
</dbReference>
<accession>A0A420E5M0</accession>
<feature type="domain" description="Penicillin-binding protein dimerisation" evidence="16">
    <location>
        <begin position="58"/>
        <end position="233"/>
    </location>
</feature>
<keyword evidence="11 14" id="KW-1133">Transmembrane helix</keyword>
<feature type="transmembrane region" description="Helical" evidence="14">
    <location>
        <begin position="15"/>
        <end position="36"/>
    </location>
</feature>
<evidence type="ECO:0000256" key="4">
    <source>
        <dbReference type="ARBA" id="ARBA00022519"/>
    </source>
</evidence>
<dbReference type="PANTHER" id="PTHR30627:SF2">
    <property type="entry name" value="PEPTIDOGLYCAN D,D-TRANSPEPTIDASE MRDA"/>
    <property type="match status" value="1"/>
</dbReference>